<evidence type="ECO:0000256" key="6">
    <source>
        <dbReference type="ARBA" id="ARBA00022989"/>
    </source>
</evidence>
<dbReference type="GO" id="GO:0000045">
    <property type="term" value="P:autophagosome assembly"/>
    <property type="evidence" value="ECO:0007669"/>
    <property type="project" value="TreeGrafter"/>
</dbReference>
<name>A0A3S5FCH8_9PLAT</name>
<sequence>MKVSNKNCFVTTALFKNMSDPSFEPIAYSPLATQHNLTVVGYCRTSIAAISGCTAGILGLTGLMGFLFYLLTSCILSLLMMQKAGSNWRKYFLQKSSLLIHGIFGEMTTYILFWTFIYGMDVVLSI</sequence>
<dbReference type="InterPro" id="IPR008504">
    <property type="entry name" value="Emc6"/>
</dbReference>
<dbReference type="GO" id="GO:0072546">
    <property type="term" value="C:EMC complex"/>
    <property type="evidence" value="ECO:0007669"/>
    <property type="project" value="InterPro"/>
</dbReference>
<evidence type="ECO:0000313" key="11">
    <source>
        <dbReference type="Proteomes" id="UP000784294"/>
    </source>
</evidence>
<comment type="similarity">
    <text evidence="2">Belongs to the EMC6 family.</text>
</comment>
<evidence type="ECO:0000256" key="2">
    <source>
        <dbReference type="ARBA" id="ARBA00009436"/>
    </source>
</evidence>
<proteinExistence type="inferred from homology"/>
<feature type="transmembrane region" description="Helical" evidence="9">
    <location>
        <begin position="47"/>
        <end position="78"/>
    </location>
</feature>
<dbReference type="Proteomes" id="UP000784294">
    <property type="component" value="Unassembled WGS sequence"/>
</dbReference>
<comment type="caution">
    <text evidence="10">The sequence shown here is derived from an EMBL/GenBank/DDBJ whole genome shotgun (WGS) entry which is preliminary data.</text>
</comment>
<evidence type="ECO:0000256" key="9">
    <source>
        <dbReference type="SAM" id="Phobius"/>
    </source>
</evidence>
<feature type="transmembrane region" description="Helical" evidence="9">
    <location>
        <begin position="98"/>
        <end position="120"/>
    </location>
</feature>
<keyword evidence="5" id="KW-0256">Endoplasmic reticulum</keyword>
<reference evidence="10" key="1">
    <citation type="submission" date="2018-11" db="EMBL/GenBank/DDBJ databases">
        <authorList>
            <consortium name="Pathogen Informatics"/>
        </authorList>
    </citation>
    <scope>NUCLEOTIDE SEQUENCE</scope>
</reference>
<dbReference type="EMBL" id="CAAALY010015357">
    <property type="protein sequence ID" value="VEL12636.1"/>
    <property type="molecule type" value="Genomic_DNA"/>
</dbReference>
<evidence type="ECO:0000256" key="8">
    <source>
        <dbReference type="ARBA" id="ARBA00031072"/>
    </source>
</evidence>
<dbReference type="PANTHER" id="PTHR20994:SF0">
    <property type="entry name" value="ER MEMBRANE PROTEIN COMPLEX SUBUNIT 6"/>
    <property type="match status" value="1"/>
</dbReference>
<evidence type="ECO:0000313" key="10">
    <source>
        <dbReference type="EMBL" id="VEL12636.1"/>
    </source>
</evidence>
<evidence type="ECO:0000256" key="5">
    <source>
        <dbReference type="ARBA" id="ARBA00022824"/>
    </source>
</evidence>
<evidence type="ECO:0000256" key="1">
    <source>
        <dbReference type="ARBA" id="ARBA00004477"/>
    </source>
</evidence>
<evidence type="ECO:0000256" key="7">
    <source>
        <dbReference type="ARBA" id="ARBA00023136"/>
    </source>
</evidence>
<keyword evidence="11" id="KW-1185">Reference proteome</keyword>
<evidence type="ECO:0000256" key="3">
    <source>
        <dbReference type="ARBA" id="ARBA00020827"/>
    </source>
</evidence>
<gene>
    <name evidence="10" type="ORF">PXEA_LOCUS6076</name>
</gene>
<protein>
    <recommendedName>
        <fullName evidence="3">ER membrane protein complex subunit 6</fullName>
    </recommendedName>
    <alternativeName>
        <fullName evidence="8">Transmembrane protein 93</fullName>
    </alternativeName>
</protein>
<evidence type="ECO:0000256" key="4">
    <source>
        <dbReference type="ARBA" id="ARBA00022692"/>
    </source>
</evidence>
<keyword evidence="6 9" id="KW-1133">Transmembrane helix</keyword>
<dbReference type="InterPro" id="IPR029008">
    <property type="entry name" value="EMC6-like"/>
</dbReference>
<organism evidence="10 11">
    <name type="scientific">Protopolystoma xenopodis</name>
    <dbReference type="NCBI Taxonomy" id="117903"/>
    <lineage>
        <taxon>Eukaryota</taxon>
        <taxon>Metazoa</taxon>
        <taxon>Spiralia</taxon>
        <taxon>Lophotrochozoa</taxon>
        <taxon>Platyhelminthes</taxon>
        <taxon>Monogenea</taxon>
        <taxon>Polyopisthocotylea</taxon>
        <taxon>Polystomatidea</taxon>
        <taxon>Polystomatidae</taxon>
        <taxon>Protopolystoma</taxon>
    </lineage>
</organism>
<dbReference type="OrthoDB" id="16510at2759"/>
<comment type="subcellular location">
    <subcellularLocation>
        <location evidence="1">Endoplasmic reticulum membrane</location>
        <topology evidence="1">Multi-pass membrane protein</topology>
    </subcellularLocation>
</comment>
<dbReference type="PANTHER" id="PTHR20994">
    <property type="entry name" value="ER MEMBRANE PROTEIN COMPLEX SUBUNIT 6"/>
    <property type="match status" value="1"/>
</dbReference>
<keyword evidence="7 9" id="KW-0472">Membrane</keyword>
<dbReference type="Pfam" id="PF07019">
    <property type="entry name" value="EMC6"/>
    <property type="match status" value="1"/>
</dbReference>
<accession>A0A3S5FCH8</accession>
<keyword evidence="4 9" id="KW-0812">Transmembrane</keyword>
<dbReference type="AlphaFoldDB" id="A0A3S5FCH8"/>
<dbReference type="GO" id="GO:0034975">
    <property type="term" value="P:protein folding in endoplasmic reticulum"/>
    <property type="evidence" value="ECO:0007669"/>
    <property type="project" value="TreeGrafter"/>
</dbReference>